<evidence type="ECO:0000313" key="2">
    <source>
        <dbReference type="Proteomes" id="UP001152531"/>
    </source>
</evidence>
<dbReference type="EMBL" id="CALSDN010000005">
    <property type="protein sequence ID" value="CAH6721150.1"/>
    <property type="molecule type" value="Genomic_DNA"/>
</dbReference>
<sequence>MFKSISPEVKDIKEIRPMDPITIDPLMEPRMEPRMEPLMEPLMEPMIEPMEPPLPSINQSLKAKSLEDIKNQCSELISELDSDDNPEAIVKKHIGKLKKYNELRDIALGLVTMIADQRKLRTTDILEEMKVELGDDN</sequence>
<protein>
    <submittedName>
        <fullName evidence="1">Uncharacterized protein</fullName>
    </submittedName>
</protein>
<organism evidence="1 2">
    <name type="scientific">[Candida] jaroonii</name>
    <dbReference type="NCBI Taxonomy" id="467808"/>
    <lineage>
        <taxon>Eukaryota</taxon>
        <taxon>Fungi</taxon>
        <taxon>Dikarya</taxon>
        <taxon>Ascomycota</taxon>
        <taxon>Saccharomycotina</taxon>
        <taxon>Pichiomycetes</taxon>
        <taxon>Debaryomycetaceae</taxon>
        <taxon>Yamadazyma</taxon>
    </lineage>
</organism>
<proteinExistence type="predicted"/>
<reference evidence="1" key="1">
    <citation type="submission" date="2022-06" db="EMBL/GenBank/DDBJ databases">
        <authorList>
            <person name="Legras J.-L."/>
            <person name="Devillers H."/>
            <person name="Grondin C."/>
        </authorList>
    </citation>
    <scope>NUCLEOTIDE SEQUENCE</scope>
    <source>
        <strain evidence="1">CLIB 1444</strain>
    </source>
</reference>
<keyword evidence="2" id="KW-1185">Reference proteome</keyword>
<gene>
    <name evidence="1" type="ORF">CLIB1444_05S04676</name>
</gene>
<comment type="caution">
    <text evidence="1">The sequence shown here is derived from an EMBL/GenBank/DDBJ whole genome shotgun (WGS) entry which is preliminary data.</text>
</comment>
<name>A0ACA9Y8Y1_9ASCO</name>
<accession>A0ACA9Y8Y1</accession>
<dbReference type="Proteomes" id="UP001152531">
    <property type="component" value="Unassembled WGS sequence"/>
</dbReference>
<evidence type="ECO:0000313" key="1">
    <source>
        <dbReference type="EMBL" id="CAH6721150.1"/>
    </source>
</evidence>